<feature type="compositionally biased region" description="Low complexity" evidence="6">
    <location>
        <begin position="296"/>
        <end position="305"/>
    </location>
</feature>
<dbReference type="OrthoDB" id="1928965at2759"/>
<evidence type="ECO:0000256" key="5">
    <source>
        <dbReference type="ARBA" id="ARBA00023242"/>
    </source>
</evidence>
<dbReference type="EMBL" id="JAAARO010000017">
    <property type="protein sequence ID" value="KAF5732991.1"/>
    <property type="molecule type" value="Genomic_DNA"/>
</dbReference>
<evidence type="ECO:0000259" key="7">
    <source>
        <dbReference type="PROSITE" id="PS51369"/>
    </source>
</evidence>
<organism evidence="8 9">
    <name type="scientific">Tripterygium wilfordii</name>
    <name type="common">Thunder God vine</name>
    <dbReference type="NCBI Taxonomy" id="458696"/>
    <lineage>
        <taxon>Eukaryota</taxon>
        <taxon>Viridiplantae</taxon>
        <taxon>Streptophyta</taxon>
        <taxon>Embryophyta</taxon>
        <taxon>Tracheophyta</taxon>
        <taxon>Spermatophyta</taxon>
        <taxon>Magnoliopsida</taxon>
        <taxon>eudicotyledons</taxon>
        <taxon>Gunneridae</taxon>
        <taxon>Pentapetalae</taxon>
        <taxon>rosids</taxon>
        <taxon>fabids</taxon>
        <taxon>Celastrales</taxon>
        <taxon>Celastraceae</taxon>
        <taxon>Tripterygium</taxon>
    </lineage>
</organism>
<dbReference type="GO" id="GO:0005634">
    <property type="term" value="C:nucleus"/>
    <property type="evidence" value="ECO:0007669"/>
    <property type="project" value="UniProtKB-SubCell"/>
</dbReference>
<feature type="region of interest" description="Disordered" evidence="6">
    <location>
        <begin position="68"/>
        <end position="97"/>
    </location>
</feature>
<keyword evidence="4" id="KW-0804">Transcription</keyword>
<sequence length="355" mass="37579">MAAIRKQEAVGVKGMRLVDLSINGGGGDHTESPNQRHVVALKEEPDSGDNSPPALRVMPVAVRVPGEMPMPMPMPLNSSPPQKRSSTKDRHTKVEGRGRRIRMPATCAARVFQLTRELGHKSDGETIQWLLEHAEPAIIAATGTGTVPAIAMSVNGTLKIPTTTNASSDPTDQAVNKKRKRPANIEYADVNDVPGSAGSASTCLAPVSTSTQPHQQQQQQQTAFFPQGLVPMWAIPSNAVVPGAFFVVPSMTASIAGPSNQPHIFAFPATTTTPINLSATPISSFLAANIATATTPVSSSTMSSSKPGKATTSVMAPCSSSSPSSDTKGTQMLRDFSLEIYDKKELQFMSRSTKH</sequence>
<evidence type="ECO:0000256" key="2">
    <source>
        <dbReference type="ARBA" id="ARBA00023015"/>
    </source>
</evidence>
<evidence type="ECO:0000256" key="4">
    <source>
        <dbReference type="ARBA" id="ARBA00023163"/>
    </source>
</evidence>
<comment type="subcellular location">
    <subcellularLocation>
        <location evidence="1">Nucleus</location>
    </subcellularLocation>
</comment>
<evidence type="ECO:0000313" key="9">
    <source>
        <dbReference type="Proteomes" id="UP000593562"/>
    </source>
</evidence>
<dbReference type="InParanoid" id="A0A7J7CFR4"/>
<dbReference type="GO" id="GO:0043565">
    <property type="term" value="F:sequence-specific DNA binding"/>
    <property type="evidence" value="ECO:0007669"/>
    <property type="project" value="TreeGrafter"/>
</dbReference>
<feature type="compositionally biased region" description="Basic and acidic residues" evidence="6">
    <location>
        <begin position="86"/>
        <end position="97"/>
    </location>
</feature>
<gene>
    <name evidence="8" type="ORF">HS088_TW17G00525</name>
</gene>
<keyword evidence="2" id="KW-0805">Transcription regulation</keyword>
<feature type="region of interest" description="Disordered" evidence="6">
    <location>
        <begin position="296"/>
        <end position="330"/>
    </location>
</feature>
<evidence type="ECO:0000256" key="1">
    <source>
        <dbReference type="ARBA" id="ARBA00004123"/>
    </source>
</evidence>
<name>A0A7J7CFR4_TRIWF</name>
<dbReference type="InterPro" id="IPR005333">
    <property type="entry name" value="Transcription_factor_TCP"/>
</dbReference>
<dbReference type="AlphaFoldDB" id="A0A7J7CFR4"/>
<reference evidence="8 9" key="1">
    <citation type="journal article" date="2020" name="Nat. Commun.">
        <title>Genome of Tripterygium wilfordii and identification of cytochrome P450 involved in triptolide biosynthesis.</title>
        <authorList>
            <person name="Tu L."/>
            <person name="Su P."/>
            <person name="Zhang Z."/>
            <person name="Gao L."/>
            <person name="Wang J."/>
            <person name="Hu T."/>
            <person name="Zhou J."/>
            <person name="Zhang Y."/>
            <person name="Zhao Y."/>
            <person name="Liu Y."/>
            <person name="Song Y."/>
            <person name="Tong Y."/>
            <person name="Lu Y."/>
            <person name="Yang J."/>
            <person name="Xu C."/>
            <person name="Jia M."/>
            <person name="Peters R.J."/>
            <person name="Huang L."/>
            <person name="Gao W."/>
        </authorList>
    </citation>
    <scope>NUCLEOTIDE SEQUENCE [LARGE SCALE GENOMIC DNA]</scope>
    <source>
        <strain evidence="9">cv. XIE 37</strain>
        <tissue evidence="8">Leaf</tissue>
    </source>
</reference>
<proteinExistence type="predicted"/>
<evidence type="ECO:0000313" key="8">
    <source>
        <dbReference type="EMBL" id="KAF5732991.1"/>
    </source>
</evidence>
<keyword evidence="9" id="KW-1185">Reference proteome</keyword>
<protein>
    <submittedName>
        <fullName evidence="8">TCP family transcription factor</fullName>
    </submittedName>
</protein>
<dbReference type="PANTHER" id="PTHR31072:SF1">
    <property type="entry name" value="TRANSCRIPTION FACTOR TCP9"/>
    <property type="match status" value="1"/>
</dbReference>
<keyword evidence="3" id="KW-0238">DNA-binding</keyword>
<dbReference type="InterPro" id="IPR017887">
    <property type="entry name" value="TF_TCP_subgr"/>
</dbReference>
<dbReference type="PANTHER" id="PTHR31072">
    <property type="entry name" value="TRANSCRIPTION FACTOR TCP4-RELATED"/>
    <property type="match status" value="1"/>
</dbReference>
<dbReference type="Proteomes" id="UP000593562">
    <property type="component" value="Unassembled WGS sequence"/>
</dbReference>
<keyword evidence="5" id="KW-0539">Nucleus</keyword>
<accession>A0A7J7CFR4</accession>
<dbReference type="PROSITE" id="PS51369">
    <property type="entry name" value="TCP"/>
    <property type="match status" value="1"/>
</dbReference>
<evidence type="ECO:0000256" key="3">
    <source>
        <dbReference type="ARBA" id="ARBA00023125"/>
    </source>
</evidence>
<comment type="caution">
    <text evidence="8">The sequence shown here is derived from an EMBL/GenBank/DDBJ whole genome shotgun (WGS) entry which is preliminary data.</text>
</comment>
<dbReference type="GO" id="GO:0003700">
    <property type="term" value="F:DNA-binding transcription factor activity"/>
    <property type="evidence" value="ECO:0007669"/>
    <property type="project" value="InterPro"/>
</dbReference>
<feature type="domain" description="TCP" evidence="7">
    <location>
        <begin position="87"/>
        <end position="141"/>
    </location>
</feature>
<dbReference type="Pfam" id="PF03634">
    <property type="entry name" value="TCP"/>
    <property type="match status" value="1"/>
</dbReference>
<evidence type="ECO:0000256" key="6">
    <source>
        <dbReference type="SAM" id="MobiDB-lite"/>
    </source>
</evidence>